<evidence type="ECO:0000313" key="1">
    <source>
        <dbReference type="EMBL" id="RAH71323.1"/>
    </source>
</evidence>
<reference evidence="1" key="1">
    <citation type="submission" date="2018-02" db="EMBL/GenBank/DDBJ databases">
        <title>The genomes of Aspergillus section Nigri reveals drivers in fungal speciation.</title>
        <authorList>
            <consortium name="DOE Joint Genome Institute"/>
            <person name="Vesth T.C."/>
            <person name="Nybo J."/>
            <person name="Theobald S."/>
            <person name="Brandl J."/>
            <person name="Frisvad J.C."/>
            <person name="Nielsen K.F."/>
            <person name="Lyhne E.K."/>
            <person name="Kogle M.E."/>
            <person name="Kuo A."/>
            <person name="Riley R."/>
            <person name="Clum A."/>
            <person name="Nolan M."/>
            <person name="Lipzen A."/>
            <person name="Salamov A."/>
            <person name="Henrissat B."/>
            <person name="Wiebenga A."/>
            <person name="De vries R.P."/>
            <person name="Grigoriev I.V."/>
            <person name="Mortensen U.H."/>
            <person name="Andersen M.R."/>
            <person name="Baker S.E."/>
        </authorList>
    </citation>
    <scope>NUCLEOTIDE SEQUENCE</scope>
    <source>
        <strain evidence="1">CBS 121060</strain>
    </source>
</reference>
<gene>
    <name evidence="1" type="ORF">BO66DRAFT_55989</name>
</gene>
<accession>A0ACD1HCQ3</accession>
<evidence type="ECO:0000313" key="2">
    <source>
        <dbReference type="Proteomes" id="UP000249661"/>
    </source>
</evidence>
<sequence>MGQWQMRRNVPSDDDWRAYEKRLAEKEAEFKGPGTMPDHVKWKDDEWARWLAIEKKLEEMTAALPKERKAMLTAEATAVINESYQPSEGKEKPSPEAVQQVAEMLTDYVTAFKRMPEEFKLFDDDEQERIMRNNSEELRQWPAPLFTNYPEEDDRWEMFLQRLYLEHLRNIGYYGEWLNYHFADLYYLTLHPASPTLSTRTPSV</sequence>
<dbReference type="EMBL" id="KZ824949">
    <property type="protein sequence ID" value="RAH71323.1"/>
    <property type="molecule type" value="Genomic_DNA"/>
</dbReference>
<keyword evidence="2" id="KW-1185">Reference proteome</keyword>
<organism evidence="1 2">
    <name type="scientific">Aspergillus aculeatinus CBS 121060</name>
    <dbReference type="NCBI Taxonomy" id="1448322"/>
    <lineage>
        <taxon>Eukaryota</taxon>
        <taxon>Fungi</taxon>
        <taxon>Dikarya</taxon>
        <taxon>Ascomycota</taxon>
        <taxon>Pezizomycotina</taxon>
        <taxon>Eurotiomycetes</taxon>
        <taxon>Eurotiomycetidae</taxon>
        <taxon>Eurotiales</taxon>
        <taxon>Aspergillaceae</taxon>
        <taxon>Aspergillus</taxon>
        <taxon>Aspergillus subgen. Circumdati</taxon>
    </lineage>
</organism>
<proteinExistence type="predicted"/>
<dbReference type="Proteomes" id="UP000249661">
    <property type="component" value="Unassembled WGS sequence"/>
</dbReference>
<protein>
    <submittedName>
        <fullName evidence="1">Uncharacterized protein</fullName>
    </submittedName>
</protein>
<name>A0ACD1HCQ3_9EURO</name>